<name>A0ABP3IGD4_9CAUL</name>
<evidence type="ECO:0000313" key="2">
    <source>
        <dbReference type="Proteomes" id="UP001500791"/>
    </source>
</evidence>
<dbReference type="EMBL" id="BAAAEJ010000009">
    <property type="protein sequence ID" value="GAA0399298.1"/>
    <property type="molecule type" value="Genomic_DNA"/>
</dbReference>
<organism evidence="1 2">
    <name type="scientific">Brevundimonas terrae</name>
    <dbReference type="NCBI Taxonomy" id="363631"/>
    <lineage>
        <taxon>Bacteria</taxon>
        <taxon>Pseudomonadati</taxon>
        <taxon>Pseudomonadota</taxon>
        <taxon>Alphaproteobacteria</taxon>
        <taxon>Caulobacterales</taxon>
        <taxon>Caulobacteraceae</taxon>
        <taxon>Brevundimonas</taxon>
    </lineage>
</organism>
<gene>
    <name evidence="1" type="primary">terL</name>
    <name evidence="1" type="ORF">GCM10009093_27300</name>
</gene>
<dbReference type="Gene3D" id="3.30.420.240">
    <property type="match status" value="1"/>
</dbReference>
<evidence type="ECO:0000313" key="1">
    <source>
        <dbReference type="EMBL" id="GAA0399298.1"/>
    </source>
</evidence>
<dbReference type="RefSeq" id="WP_167178133.1">
    <property type="nucleotide sequence ID" value="NZ_BAAAEJ010000009.1"/>
</dbReference>
<proteinExistence type="predicted"/>
<sequence>MSALPLPSDVMVHTLARREFEIFLELVFRHLNPDTPLSRGWYLSAMCQALADVAQGHERRLQITVPPRHLKSIMTTVAFPAWLLGQRPETRIICASYGQELSAALSRSFRKVIQSHWYSEVFPHTAASIVRDTEADLGTRQGGYRFATAVGGTVTGIGADLIIVDDLMKAQDASYPEARAKAQRFVDETLLSRLDNKQTGTVIAIQQRLHEDDVSAHLSDKGGYRHLNLPAIATRDEIIPLTRGRTHSRRIGDVLNPKREPRDVLDQLKAEMGPRAFEAQYQQNPTPLEGDYLQWDKVQFYDEAPPRTQLHKVVHSWDVASSSDPKADYSVGTVWGHDGTSWLLLNVIRQRLLYPDLLARVRAERKLWKTDAILVEKSSVGPALLEDLSRDMRGISDPQHHARGCMRIGISATLPKAERYFASVERLYSGFAKLPRKAPWLDDLHREMQTFPAARYDDQVDSLSQFLNWAPNRQGRSILQDRTARRDGPRPG</sequence>
<accession>A0ABP3IGD4</accession>
<comment type="caution">
    <text evidence="1">The sequence shown here is derived from an EMBL/GenBank/DDBJ whole genome shotgun (WGS) entry which is preliminary data.</text>
</comment>
<dbReference type="Proteomes" id="UP001500791">
    <property type="component" value="Unassembled WGS sequence"/>
</dbReference>
<protein>
    <submittedName>
        <fullName evidence="1">Phage terminase large subunit</fullName>
    </submittedName>
</protein>
<reference evidence="2" key="1">
    <citation type="journal article" date="2019" name="Int. J. Syst. Evol. Microbiol.">
        <title>The Global Catalogue of Microorganisms (GCM) 10K type strain sequencing project: providing services to taxonomists for standard genome sequencing and annotation.</title>
        <authorList>
            <consortium name="The Broad Institute Genomics Platform"/>
            <consortium name="The Broad Institute Genome Sequencing Center for Infectious Disease"/>
            <person name="Wu L."/>
            <person name="Ma J."/>
        </authorList>
    </citation>
    <scope>NUCLEOTIDE SEQUENCE [LARGE SCALE GENOMIC DNA]</scope>
    <source>
        <strain evidence="2">JCM 13476</strain>
    </source>
</reference>
<keyword evidence="2" id="KW-1185">Reference proteome</keyword>